<accession>A0ACB7EUB6</accession>
<sequence length="218" mass="24104">MWGTGTRLPGRGTVEGSENEAEWTAVEWAGPKFDYTEQKQCCSFKADMTTQSVNPRYREPTPQPGCLDPYLTVESQLLDLGVGAITEGFFEHKASFGSPQLHPHSTSFHIFRFSGICGSRTAKMEIARATTLSFTAALQKAVDDVTETTQRLTCDNAPTTVCLNPVTSVGEQWVTSRREERGGVRVKDGDKEEDVKGEGRRGENVWCSQVEHLTDPII</sequence>
<dbReference type="Proteomes" id="UP000805704">
    <property type="component" value="Chromosome 22"/>
</dbReference>
<reference evidence="1" key="1">
    <citation type="submission" date="2020-04" db="EMBL/GenBank/DDBJ databases">
        <title>A chromosome-scale assembly and high-density genetic map of the yellow drum (Nibea albiflora) genome.</title>
        <authorList>
            <person name="Xu D."/>
            <person name="Zhang W."/>
            <person name="Chen R."/>
            <person name="Tan P."/>
            <person name="Wang L."/>
            <person name="Song H."/>
            <person name="Tian L."/>
            <person name="Zhu Q."/>
            <person name="Wang B."/>
        </authorList>
    </citation>
    <scope>NUCLEOTIDE SEQUENCE</scope>
    <source>
        <strain evidence="1">ZJHYS-2018</strain>
    </source>
</reference>
<keyword evidence="2" id="KW-1185">Reference proteome</keyword>
<name>A0ACB7EUB6_NIBAL</name>
<comment type="caution">
    <text evidence="1">The sequence shown here is derived from an EMBL/GenBank/DDBJ whole genome shotgun (WGS) entry which is preliminary data.</text>
</comment>
<protein>
    <submittedName>
        <fullName evidence="1">Uncharacterized protein</fullName>
    </submittedName>
</protein>
<proteinExistence type="predicted"/>
<evidence type="ECO:0000313" key="2">
    <source>
        <dbReference type="Proteomes" id="UP000805704"/>
    </source>
</evidence>
<organism evidence="1 2">
    <name type="scientific">Nibea albiflora</name>
    <name type="common">Yellow drum</name>
    <name type="synonym">Corvina albiflora</name>
    <dbReference type="NCBI Taxonomy" id="240163"/>
    <lineage>
        <taxon>Eukaryota</taxon>
        <taxon>Metazoa</taxon>
        <taxon>Chordata</taxon>
        <taxon>Craniata</taxon>
        <taxon>Vertebrata</taxon>
        <taxon>Euteleostomi</taxon>
        <taxon>Actinopterygii</taxon>
        <taxon>Neopterygii</taxon>
        <taxon>Teleostei</taxon>
        <taxon>Neoteleostei</taxon>
        <taxon>Acanthomorphata</taxon>
        <taxon>Eupercaria</taxon>
        <taxon>Sciaenidae</taxon>
        <taxon>Nibea</taxon>
    </lineage>
</organism>
<dbReference type="EMBL" id="CM024810">
    <property type="protein sequence ID" value="KAG8005732.1"/>
    <property type="molecule type" value="Genomic_DNA"/>
</dbReference>
<evidence type="ECO:0000313" key="1">
    <source>
        <dbReference type="EMBL" id="KAG8005732.1"/>
    </source>
</evidence>
<gene>
    <name evidence="1" type="ORF">GBF38_001702</name>
</gene>